<dbReference type="FunFam" id="2.60.120.920:FF:000004">
    <property type="entry name" value="Butyrophilin subfamily 1 member A1"/>
    <property type="match status" value="1"/>
</dbReference>
<evidence type="ECO:0000313" key="12">
    <source>
        <dbReference type="Proteomes" id="UP001066276"/>
    </source>
</evidence>
<feature type="domain" description="B box-type" evidence="9">
    <location>
        <begin position="96"/>
        <end position="137"/>
    </location>
</feature>
<keyword evidence="5 7" id="KW-0175">Coiled coil</keyword>
<dbReference type="Proteomes" id="UP001066276">
    <property type="component" value="Chromosome 7"/>
</dbReference>
<dbReference type="InterPro" id="IPR013083">
    <property type="entry name" value="Znf_RING/FYVE/PHD"/>
</dbReference>
<organism evidence="11 12">
    <name type="scientific">Pleurodeles waltl</name>
    <name type="common">Iberian ribbed newt</name>
    <dbReference type="NCBI Taxonomy" id="8319"/>
    <lineage>
        <taxon>Eukaryota</taxon>
        <taxon>Metazoa</taxon>
        <taxon>Chordata</taxon>
        <taxon>Craniata</taxon>
        <taxon>Vertebrata</taxon>
        <taxon>Euteleostomi</taxon>
        <taxon>Amphibia</taxon>
        <taxon>Batrachia</taxon>
        <taxon>Caudata</taxon>
        <taxon>Salamandroidea</taxon>
        <taxon>Salamandridae</taxon>
        <taxon>Pleurodelinae</taxon>
        <taxon>Pleurodeles</taxon>
    </lineage>
</organism>
<dbReference type="InterPro" id="IPR017907">
    <property type="entry name" value="Znf_RING_CS"/>
</dbReference>
<evidence type="ECO:0000256" key="3">
    <source>
        <dbReference type="ARBA" id="ARBA00022786"/>
    </source>
</evidence>
<keyword evidence="2 6" id="KW-0863">Zinc-finger</keyword>
<dbReference type="InterPro" id="IPR003879">
    <property type="entry name" value="Butyrophylin_SPRY"/>
</dbReference>
<dbReference type="CDD" id="cd19800">
    <property type="entry name" value="Bbox2_xNF7-like"/>
    <property type="match status" value="1"/>
</dbReference>
<dbReference type="EMBL" id="JANPWB010000011">
    <property type="protein sequence ID" value="KAJ1125784.1"/>
    <property type="molecule type" value="Genomic_DNA"/>
</dbReference>
<dbReference type="Pfam" id="PF13765">
    <property type="entry name" value="PRY"/>
    <property type="match status" value="1"/>
</dbReference>
<dbReference type="PROSITE" id="PS00518">
    <property type="entry name" value="ZF_RING_1"/>
    <property type="match status" value="1"/>
</dbReference>
<dbReference type="Pfam" id="PF00643">
    <property type="entry name" value="zf-B_box"/>
    <property type="match status" value="1"/>
</dbReference>
<evidence type="ECO:0000256" key="6">
    <source>
        <dbReference type="PROSITE-ProRule" id="PRU00024"/>
    </source>
</evidence>
<keyword evidence="4" id="KW-0862">Zinc</keyword>
<feature type="domain" description="RING-type" evidence="8">
    <location>
        <begin position="23"/>
        <end position="64"/>
    </location>
</feature>
<feature type="coiled-coil region" evidence="7">
    <location>
        <begin position="210"/>
        <end position="237"/>
    </location>
</feature>
<dbReference type="Pfam" id="PF00622">
    <property type="entry name" value="SPRY"/>
    <property type="match status" value="1"/>
</dbReference>
<name>A0AAV7PF13_PLEWA</name>
<comment type="caution">
    <text evidence="11">The sequence shown here is derived from an EMBL/GenBank/DDBJ whole genome shotgun (WGS) entry which is preliminary data.</text>
</comment>
<evidence type="ECO:0000256" key="4">
    <source>
        <dbReference type="ARBA" id="ARBA00022833"/>
    </source>
</evidence>
<dbReference type="Gene3D" id="3.30.160.60">
    <property type="entry name" value="Classic Zinc Finger"/>
    <property type="match status" value="1"/>
</dbReference>
<dbReference type="InterPro" id="IPR050143">
    <property type="entry name" value="TRIM/RBCC"/>
</dbReference>
<feature type="domain" description="B30.2/SPRY" evidence="10">
    <location>
        <begin position="289"/>
        <end position="486"/>
    </location>
</feature>
<evidence type="ECO:0000256" key="7">
    <source>
        <dbReference type="SAM" id="Coils"/>
    </source>
</evidence>
<dbReference type="Gene3D" id="2.60.120.920">
    <property type="match status" value="1"/>
</dbReference>
<keyword evidence="3" id="KW-0833">Ubl conjugation pathway</keyword>
<evidence type="ECO:0000313" key="11">
    <source>
        <dbReference type="EMBL" id="KAJ1125784.1"/>
    </source>
</evidence>
<reference evidence="11" key="1">
    <citation type="journal article" date="2022" name="bioRxiv">
        <title>Sequencing and chromosome-scale assembly of the giantPleurodeles waltlgenome.</title>
        <authorList>
            <person name="Brown T."/>
            <person name="Elewa A."/>
            <person name="Iarovenko S."/>
            <person name="Subramanian E."/>
            <person name="Araus A.J."/>
            <person name="Petzold A."/>
            <person name="Susuki M."/>
            <person name="Suzuki K.-i.T."/>
            <person name="Hayashi T."/>
            <person name="Toyoda A."/>
            <person name="Oliveira C."/>
            <person name="Osipova E."/>
            <person name="Leigh N.D."/>
            <person name="Simon A."/>
            <person name="Yun M.H."/>
        </authorList>
    </citation>
    <scope>NUCLEOTIDE SEQUENCE</scope>
    <source>
        <strain evidence="11">20211129_DDA</strain>
        <tissue evidence="11">Liver</tissue>
    </source>
</reference>
<dbReference type="SMART" id="SM00504">
    <property type="entry name" value="Ubox"/>
    <property type="match status" value="1"/>
</dbReference>
<dbReference type="InterPro" id="IPR013320">
    <property type="entry name" value="ConA-like_dom_sf"/>
</dbReference>
<dbReference type="SMART" id="SM00449">
    <property type="entry name" value="SPRY"/>
    <property type="match status" value="1"/>
</dbReference>
<dbReference type="GO" id="GO:0016567">
    <property type="term" value="P:protein ubiquitination"/>
    <property type="evidence" value="ECO:0007669"/>
    <property type="project" value="InterPro"/>
</dbReference>
<proteinExistence type="predicted"/>
<dbReference type="PANTHER" id="PTHR24103">
    <property type="entry name" value="E3 UBIQUITIN-PROTEIN LIGASE TRIM"/>
    <property type="match status" value="1"/>
</dbReference>
<protein>
    <submittedName>
        <fullName evidence="11">Uncharacterized protein</fullName>
    </submittedName>
</protein>
<dbReference type="InterPro" id="IPR003613">
    <property type="entry name" value="Ubox_domain"/>
</dbReference>
<dbReference type="InterPro" id="IPR006574">
    <property type="entry name" value="PRY"/>
</dbReference>
<gene>
    <name evidence="11" type="ORF">NDU88_004206</name>
</gene>
<accession>A0AAV7PF13</accession>
<dbReference type="InterPro" id="IPR003877">
    <property type="entry name" value="SPRY_dom"/>
</dbReference>
<dbReference type="PROSITE" id="PS50089">
    <property type="entry name" value="ZF_RING_2"/>
    <property type="match status" value="1"/>
</dbReference>
<dbReference type="SUPFAM" id="SSF57850">
    <property type="entry name" value="RING/U-box"/>
    <property type="match status" value="1"/>
</dbReference>
<evidence type="ECO:0000259" key="9">
    <source>
        <dbReference type="PROSITE" id="PS50119"/>
    </source>
</evidence>
<dbReference type="InterPro" id="IPR001870">
    <property type="entry name" value="B30.2/SPRY"/>
</dbReference>
<dbReference type="PROSITE" id="PS50119">
    <property type="entry name" value="ZF_BBOX"/>
    <property type="match status" value="1"/>
</dbReference>
<evidence type="ECO:0000256" key="5">
    <source>
        <dbReference type="ARBA" id="ARBA00023054"/>
    </source>
</evidence>
<dbReference type="InterPro" id="IPR003649">
    <property type="entry name" value="Bbox_C"/>
</dbReference>
<evidence type="ECO:0000256" key="1">
    <source>
        <dbReference type="ARBA" id="ARBA00022723"/>
    </source>
</evidence>
<dbReference type="InterPro" id="IPR001841">
    <property type="entry name" value="Znf_RING"/>
</dbReference>
<dbReference type="Gene3D" id="3.30.40.10">
    <property type="entry name" value="Zinc/RING finger domain, C3HC4 (zinc finger)"/>
    <property type="match status" value="1"/>
</dbReference>
<dbReference type="InterPro" id="IPR043136">
    <property type="entry name" value="B30.2/SPRY_sf"/>
</dbReference>
<dbReference type="GO" id="GO:0004842">
    <property type="term" value="F:ubiquitin-protein transferase activity"/>
    <property type="evidence" value="ECO:0007669"/>
    <property type="project" value="InterPro"/>
</dbReference>
<dbReference type="SMART" id="SM00336">
    <property type="entry name" value="BBOX"/>
    <property type="match status" value="1"/>
</dbReference>
<evidence type="ECO:0000259" key="8">
    <source>
        <dbReference type="PROSITE" id="PS50089"/>
    </source>
</evidence>
<dbReference type="AlphaFoldDB" id="A0AAV7PF13"/>
<sequence>MASVAAPGSVPRQSTDLSEELTCSICLELFRDPVILGCGHNFCRACIDRVWDHPSALISCPKCREVFPERRCTANRVLRHLLERSLAGEARGSEGGTRDRCPEHSETLRLFCRDDGRLACLVCRDAAQHHGHRFMPIQEAVSAYKEELMAAVSPLEVRLKELQQLQCEQEERIALQRGTILSSRHYISCEFEKLHHFLRAREEKLIYELHEQGRAILQEMEENLNSIKENNELVLETICFSQPRLYESDSITFLTDIKSFVEKCCQGQRQLPAVNVLVSRELNMGYCKDMIQYSVWKEMRNFISPALSTVLLDPSTAHPNLIISDDLTCVRYSDTKQQLPENPKRFDYCCCVLGAEGFTTGRHYWEVEVGNKTKWNLGVARESIARKGGITLSPETGFWILWLRNGYEFKALDSPNRLLTLRVKPQRIGVYLDYEGGQVSFYNGDDMTLIYTFTSTFTEKLYPYFCPCLNDSGKNAEPLRIIHHKP</sequence>
<evidence type="ECO:0000256" key="2">
    <source>
        <dbReference type="ARBA" id="ARBA00022771"/>
    </source>
</evidence>
<dbReference type="PRINTS" id="PR01407">
    <property type="entry name" value="BUTYPHLNCDUF"/>
</dbReference>
<dbReference type="InterPro" id="IPR000315">
    <property type="entry name" value="Znf_B-box"/>
</dbReference>
<evidence type="ECO:0000259" key="10">
    <source>
        <dbReference type="PROSITE" id="PS50188"/>
    </source>
</evidence>
<dbReference type="CDD" id="cd16594">
    <property type="entry name" value="RING-HC_TRIM7-like_C-IV"/>
    <property type="match status" value="1"/>
</dbReference>
<keyword evidence="12" id="KW-1185">Reference proteome</keyword>
<dbReference type="SMART" id="SM00184">
    <property type="entry name" value="RING"/>
    <property type="match status" value="1"/>
</dbReference>
<dbReference type="SMART" id="SM00502">
    <property type="entry name" value="BBC"/>
    <property type="match status" value="1"/>
</dbReference>
<dbReference type="PROSITE" id="PS50188">
    <property type="entry name" value="B302_SPRY"/>
    <property type="match status" value="1"/>
</dbReference>
<dbReference type="GO" id="GO:0008270">
    <property type="term" value="F:zinc ion binding"/>
    <property type="evidence" value="ECO:0007669"/>
    <property type="project" value="UniProtKB-KW"/>
</dbReference>
<dbReference type="SMART" id="SM00589">
    <property type="entry name" value="PRY"/>
    <property type="match status" value="1"/>
</dbReference>
<dbReference type="SUPFAM" id="SSF57845">
    <property type="entry name" value="B-box zinc-binding domain"/>
    <property type="match status" value="1"/>
</dbReference>
<dbReference type="Pfam" id="PF13445">
    <property type="entry name" value="zf-RING_UBOX"/>
    <property type="match status" value="1"/>
</dbReference>
<keyword evidence="1" id="KW-0479">Metal-binding</keyword>
<dbReference type="InterPro" id="IPR027370">
    <property type="entry name" value="Znf-RING_euk"/>
</dbReference>
<dbReference type="SUPFAM" id="SSF49899">
    <property type="entry name" value="Concanavalin A-like lectins/glucanases"/>
    <property type="match status" value="1"/>
</dbReference>